<dbReference type="EMBL" id="BGPR01143865">
    <property type="protein sequence ID" value="GBN73076.1"/>
    <property type="molecule type" value="Genomic_DNA"/>
</dbReference>
<evidence type="ECO:0000313" key="1">
    <source>
        <dbReference type="EMBL" id="GBN73017.1"/>
    </source>
</evidence>
<evidence type="ECO:0008006" key="4">
    <source>
        <dbReference type="Google" id="ProtNLM"/>
    </source>
</evidence>
<dbReference type="OrthoDB" id="616263at2759"/>
<dbReference type="AlphaFoldDB" id="A0A4Y2RC88"/>
<proteinExistence type="predicted"/>
<accession>A0A4Y2RC88</accession>
<dbReference type="Gene3D" id="1.10.10.10">
    <property type="entry name" value="Winged helix-like DNA-binding domain superfamily/Winged helix DNA-binding domain"/>
    <property type="match status" value="1"/>
</dbReference>
<comment type="caution">
    <text evidence="2">The sequence shown here is derived from an EMBL/GenBank/DDBJ whole genome shotgun (WGS) entry which is preliminary data.</text>
</comment>
<sequence length="107" mass="12181">MSNFVQKKSISGEFYCTTLLNKNLQLKHIEFFLRFTTTMLYRKQDAEIALDASKISILMLKIHKALEALVHEDSCETLAELAESLGVDHTTVSKRLKAIGIIKKQCH</sequence>
<dbReference type="Proteomes" id="UP000499080">
    <property type="component" value="Unassembled WGS sequence"/>
</dbReference>
<gene>
    <name evidence="2" type="ORF">AVEN_208235_1</name>
    <name evidence="1" type="ORF">AVEN_241070_1</name>
</gene>
<dbReference type="EMBL" id="BGPR01143836">
    <property type="protein sequence ID" value="GBN73017.1"/>
    <property type="molecule type" value="Genomic_DNA"/>
</dbReference>
<dbReference type="InterPro" id="IPR036388">
    <property type="entry name" value="WH-like_DNA-bd_sf"/>
</dbReference>
<organism evidence="2 3">
    <name type="scientific">Araneus ventricosus</name>
    <name type="common">Orbweaver spider</name>
    <name type="synonym">Epeira ventricosa</name>
    <dbReference type="NCBI Taxonomy" id="182803"/>
    <lineage>
        <taxon>Eukaryota</taxon>
        <taxon>Metazoa</taxon>
        <taxon>Ecdysozoa</taxon>
        <taxon>Arthropoda</taxon>
        <taxon>Chelicerata</taxon>
        <taxon>Arachnida</taxon>
        <taxon>Araneae</taxon>
        <taxon>Araneomorphae</taxon>
        <taxon>Entelegynae</taxon>
        <taxon>Araneoidea</taxon>
        <taxon>Araneidae</taxon>
        <taxon>Araneus</taxon>
    </lineage>
</organism>
<evidence type="ECO:0000313" key="2">
    <source>
        <dbReference type="EMBL" id="GBN73076.1"/>
    </source>
</evidence>
<protein>
    <recommendedName>
        <fullName evidence="4">HTH iclR-type domain-containing protein</fullName>
    </recommendedName>
</protein>
<keyword evidence="3" id="KW-1185">Reference proteome</keyword>
<reference evidence="2 3" key="1">
    <citation type="journal article" date="2019" name="Sci. Rep.">
        <title>Orb-weaving spider Araneus ventricosus genome elucidates the spidroin gene catalogue.</title>
        <authorList>
            <person name="Kono N."/>
            <person name="Nakamura H."/>
            <person name="Ohtoshi R."/>
            <person name="Moran D.A.P."/>
            <person name="Shinohara A."/>
            <person name="Yoshida Y."/>
            <person name="Fujiwara M."/>
            <person name="Mori M."/>
            <person name="Tomita M."/>
            <person name="Arakawa K."/>
        </authorList>
    </citation>
    <scope>NUCLEOTIDE SEQUENCE [LARGE SCALE GENOMIC DNA]</scope>
</reference>
<evidence type="ECO:0000313" key="3">
    <source>
        <dbReference type="Proteomes" id="UP000499080"/>
    </source>
</evidence>
<name>A0A4Y2RC88_ARAVE</name>